<dbReference type="WBParaSite" id="PS1159_v2.g20862.t1">
    <property type="protein sequence ID" value="PS1159_v2.g20862.t1"/>
    <property type="gene ID" value="PS1159_v2.g20862"/>
</dbReference>
<proteinExistence type="predicted"/>
<reference evidence="2" key="1">
    <citation type="submission" date="2022-11" db="UniProtKB">
        <authorList>
            <consortium name="WormBaseParasite"/>
        </authorList>
    </citation>
    <scope>IDENTIFICATION</scope>
</reference>
<organism evidence="1 2">
    <name type="scientific">Panagrolaimus sp. PS1159</name>
    <dbReference type="NCBI Taxonomy" id="55785"/>
    <lineage>
        <taxon>Eukaryota</taxon>
        <taxon>Metazoa</taxon>
        <taxon>Ecdysozoa</taxon>
        <taxon>Nematoda</taxon>
        <taxon>Chromadorea</taxon>
        <taxon>Rhabditida</taxon>
        <taxon>Tylenchina</taxon>
        <taxon>Panagrolaimomorpha</taxon>
        <taxon>Panagrolaimoidea</taxon>
        <taxon>Panagrolaimidae</taxon>
        <taxon>Panagrolaimus</taxon>
    </lineage>
</organism>
<protein>
    <submittedName>
        <fullName evidence="2">RecQ mediated genome instability protein 1-like N-terminal helical domain-containing protein</fullName>
    </submittedName>
</protein>
<dbReference type="Proteomes" id="UP000887580">
    <property type="component" value="Unplaced"/>
</dbReference>
<evidence type="ECO:0000313" key="2">
    <source>
        <dbReference type="WBParaSite" id="PS1159_v2.g20862.t1"/>
    </source>
</evidence>
<sequence>MDEELTSVRSFFDQRHIVLNNEWEENVIRYVDKGADINNLPELVFEQWLYSDLRESTRSSLNIPAKANFITVVKPALLQLMSIVDISDSYYSQYRSEIIDLSKDDSEFHDPSENPREQEKTKHGTKNIINFCVQAPKKPMYMYEFSDGNIIIKAVASDKIYGLHSTTHLGAKILLIPKYVSRNRVIKLTSKNCQFLGGYNDRCMEENSNPLKVLCQKLGKNYEDAVLQASKSKNQLNQTMNAAAILQQPQSTVVQAMKAPQPLQKPQPAVVQTVQRQPALIQPPTKTDTMMTTLIQPSPLQKETLQPTPKKPEPISPPKKLQEAVNGEMESAKASNEQSLNDSGVNSSDTFSSFSSPPKRQPPPAPAVNEKNKFNADITAKNLDDTSFSLTDSFFSFPSPPKYQPPKPPTVAVNNDIHDYDISDTTLNDYGSAGKSTLKPTSIQKPKQTFLKPTVTIMPPSNVQVDGFKRPLPFVRQSNNVNSSLDAASMSPPKKNPKFDNNKFKKPFLPDRKPATVQRPISDDFVPETPADDSDENSKPHENTGKSFSELLAMDSETEFMEAIEEQRRHISALPWTPMTKSLSPLYDSQKFNFSQSSDRFGSQGKSPEIDSKRSEEEMEDESPTQNSIFSPEYDAFNLGTSNDSMDRKRNISNRQKIHAIHCEIDSGFSINKWSLLVKVSTETHQNVVMVVGKELLTSLLGITSDRLKKAMAEKNAYELDRCKENGQQMRKIFERQDLVLEVEYPSEPSSFPVIKKIKKLSSAPNNV</sequence>
<evidence type="ECO:0000313" key="1">
    <source>
        <dbReference type="Proteomes" id="UP000887580"/>
    </source>
</evidence>
<name>A0AC35FVV8_9BILA</name>
<accession>A0AC35FVV8</accession>